<dbReference type="AlphaFoldDB" id="A0AAD5DHK1"/>
<dbReference type="GO" id="GO:0003697">
    <property type="term" value="F:single-stranded DNA binding"/>
    <property type="evidence" value="ECO:0007669"/>
    <property type="project" value="InterPro"/>
</dbReference>
<feature type="region of interest" description="Disordered" evidence="1">
    <location>
        <begin position="76"/>
        <end position="98"/>
    </location>
</feature>
<evidence type="ECO:0000313" key="3">
    <source>
        <dbReference type="EMBL" id="KAI7757820.1"/>
    </source>
</evidence>
<keyword evidence="4" id="KW-1185">Reference proteome</keyword>
<dbReference type="InterPro" id="IPR039325">
    <property type="entry name" value="NDX"/>
</dbReference>
<comment type="caution">
    <text evidence="3">The sequence shown here is derived from an EMBL/GenBank/DDBJ whole genome shotgun (WGS) entry which is preliminary data.</text>
</comment>
<proteinExistence type="predicted"/>
<evidence type="ECO:0000259" key="2">
    <source>
        <dbReference type="Pfam" id="PF24426"/>
    </source>
</evidence>
<evidence type="ECO:0000256" key="1">
    <source>
        <dbReference type="SAM" id="MobiDB-lite"/>
    </source>
</evidence>
<feature type="domain" description="Nodulin homeobox homeobox-like" evidence="2">
    <location>
        <begin position="161"/>
        <end position="208"/>
    </location>
</feature>
<accession>A0AAD5DHK1</accession>
<protein>
    <recommendedName>
        <fullName evidence="2">Nodulin homeobox homeobox-like domain-containing protein</fullName>
    </recommendedName>
</protein>
<sequence length="208" mass="23439">MQCLHKELPNLPYGVLSDFRTERAAIVNHNLHSLSIHAESLIPGFLNHDDVQLFRLFIAQLEPLINQESDTNRVTEVNGTGQESSDACGNKGISENSPLEEANQLNITGNEDLRTDLAPTLTPRDVHETEGDAQNVETTVLDSNTVQSEEKQFKKRKRNIMNHTQITMMEQALQNEPDMQRKAALMQLWAEKLSLHGSEISASQLKNW</sequence>
<dbReference type="GO" id="GO:0009908">
    <property type="term" value="P:flower development"/>
    <property type="evidence" value="ECO:0007669"/>
    <property type="project" value="InterPro"/>
</dbReference>
<dbReference type="InterPro" id="IPR056560">
    <property type="entry name" value="HTH_NDX"/>
</dbReference>
<name>A0AAD5DHK1_AMBAR</name>
<organism evidence="3 4">
    <name type="scientific">Ambrosia artemisiifolia</name>
    <name type="common">Common ragweed</name>
    <dbReference type="NCBI Taxonomy" id="4212"/>
    <lineage>
        <taxon>Eukaryota</taxon>
        <taxon>Viridiplantae</taxon>
        <taxon>Streptophyta</taxon>
        <taxon>Embryophyta</taxon>
        <taxon>Tracheophyta</taxon>
        <taxon>Spermatophyta</taxon>
        <taxon>Magnoliopsida</taxon>
        <taxon>eudicotyledons</taxon>
        <taxon>Gunneridae</taxon>
        <taxon>Pentapetalae</taxon>
        <taxon>asterids</taxon>
        <taxon>campanulids</taxon>
        <taxon>Asterales</taxon>
        <taxon>Asteraceae</taxon>
        <taxon>Asteroideae</taxon>
        <taxon>Heliantheae alliance</taxon>
        <taxon>Heliantheae</taxon>
        <taxon>Ambrosia</taxon>
    </lineage>
</organism>
<reference evidence="3" key="1">
    <citation type="submission" date="2022-06" db="EMBL/GenBank/DDBJ databases">
        <title>Uncovering the hologenomic basis of an extraordinary plant invasion.</title>
        <authorList>
            <person name="Bieker V.C."/>
            <person name="Martin M.D."/>
            <person name="Gilbert T."/>
            <person name="Hodgins K."/>
            <person name="Battlay P."/>
            <person name="Petersen B."/>
            <person name="Wilson J."/>
        </authorList>
    </citation>
    <scope>NUCLEOTIDE SEQUENCE</scope>
    <source>
        <strain evidence="3">AA19_3_7</strain>
        <tissue evidence="3">Leaf</tissue>
    </source>
</reference>
<evidence type="ECO:0000313" key="4">
    <source>
        <dbReference type="Proteomes" id="UP001206925"/>
    </source>
</evidence>
<dbReference type="PANTHER" id="PTHR35743">
    <property type="entry name" value="NODULIN HOMEOBOX"/>
    <property type="match status" value="1"/>
</dbReference>
<dbReference type="EMBL" id="JAMZMK010000056">
    <property type="protein sequence ID" value="KAI7757820.1"/>
    <property type="molecule type" value="Genomic_DNA"/>
</dbReference>
<dbReference type="PANTHER" id="PTHR35743:SF1">
    <property type="entry name" value="NODULIN HOMEOBOX"/>
    <property type="match status" value="1"/>
</dbReference>
<gene>
    <name evidence="3" type="ORF">M8C21_027179</name>
</gene>
<dbReference type="Proteomes" id="UP001206925">
    <property type="component" value="Unassembled WGS sequence"/>
</dbReference>
<dbReference type="Pfam" id="PF24426">
    <property type="entry name" value="HTH_NDX"/>
    <property type="match status" value="1"/>
</dbReference>